<dbReference type="Pfam" id="PF00149">
    <property type="entry name" value="Metallophos"/>
    <property type="match status" value="1"/>
</dbReference>
<gene>
    <name evidence="3" type="ORF">GJQ55_12060</name>
</gene>
<dbReference type="InterPro" id="IPR029052">
    <property type="entry name" value="Metallo-depent_PP-like"/>
</dbReference>
<feature type="domain" description="Calcineurin-like phosphoesterase" evidence="2">
    <location>
        <begin position="37"/>
        <end position="222"/>
    </location>
</feature>
<name>A0A9X7V2C5_9GAMM</name>
<keyword evidence="4" id="KW-1185">Reference proteome</keyword>
<evidence type="ECO:0000313" key="3">
    <source>
        <dbReference type="EMBL" id="QQD25511.1"/>
    </source>
</evidence>
<evidence type="ECO:0000313" key="4">
    <source>
        <dbReference type="Proteomes" id="UP000596074"/>
    </source>
</evidence>
<organism evidence="3 4">
    <name type="scientific">Venatoribacter cucullus</name>
    <dbReference type="NCBI Taxonomy" id="2661630"/>
    <lineage>
        <taxon>Bacteria</taxon>
        <taxon>Pseudomonadati</taxon>
        <taxon>Pseudomonadota</taxon>
        <taxon>Gammaproteobacteria</taxon>
        <taxon>Oceanospirillales</taxon>
        <taxon>Oceanospirillaceae</taxon>
        <taxon>Venatoribacter</taxon>
    </lineage>
</organism>
<evidence type="ECO:0000259" key="2">
    <source>
        <dbReference type="Pfam" id="PF00149"/>
    </source>
</evidence>
<dbReference type="Proteomes" id="UP000596074">
    <property type="component" value="Chromosome"/>
</dbReference>
<feature type="signal peptide" evidence="1">
    <location>
        <begin position="1"/>
        <end position="19"/>
    </location>
</feature>
<dbReference type="KEGG" id="vcw:GJQ55_12060"/>
<accession>A0A9X7V2C5</accession>
<proteinExistence type="predicted"/>
<dbReference type="SUPFAM" id="SSF56300">
    <property type="entry name" value="Metallo-dependent phosphatases"/>
    <property type="match status" value="1"/>
</dbReference>
<dbReference type="AlphaFoldDB" id="A0A9X7V2C5"/>
<dbReference type="Gene3D" id="3.60.21.10">
    <property type="match status" value="1"/>
</dbReference>
<feature type="chain" id="PRO_5040880894" evidence="1">
    <location>
        <begin position="20"/>
        <end position="294"/>
    </location>
</feature>
<dbReference type="GO" id="GO:0016787">
    <property type="term" value="F:hydrolase activity"/>
    <property type="evidence" value="ECO:0007669"/>
    <property type="project" value="InterPro"/>
</dbReference>
<reference evidence="3 4" key="1">
    <citation type="submission" date="2019-11" db="EMBL/GenBank/DDBJ databases">
        <title>Venatorbacter sp. nov. a predator of Campylobacter and other Gram-negative bacteria.</title>
        <authorList>
            <person name="Saeedi A."/>
            <person name="Cummings N.J."/>
            <person name="Connerton I.F."/>
            <person name="Connerton P.L."/>
        </authorList>
    </citation>
    <scope>NUCLEOTIDE SEQUENCE [LARGE SCALE GENOMIC DNA]</scope>
    <source>
        <strain evidence="3">XL5</strain>
    </source>
</reference>
<dbReference type="InterPro" id="IPR004843">
    <property type="entry name" value="Calcineurin-like_PHP"/>
</dbReference>
<sequence length="294" mass="32453">MNVLPVLLAVVLSACGTSATQKINTASAAQQQGTVLRFAVLGDAEPKPKAEFPGVAAAVQDINAMAEKSRLDFVVGVGDIAHKGTLLQYDNVTPVLQQLSLPFYPIMGNEEHGSTVERFLEYANRWNNGKAMINSPRYIQEYDSVALVYASPDFGRDFNDDGVAWIQQEIQRLAPKPVLLIVHGAQAGVYPENAEKGIHNANFSAVIEQSNLAAVISGDLHMDMNRTQHSKQIGHVHYLHIPALERTKIPDENRHVPMFRVFSIDAGGNVLVETYQTGKREALARHRYEFTLPR</sequence>
<evidence type="ECO:0000256" key="1">
    <source>
        <dbReference type="SAM" id="SignalP"/>
    </source>
</evidence>
<dbReference type="EMBL" id="CP046056">
    <property type="protein sequence ID" value="QQD25511.1"/>
    <property type="molecule type" value="Genomic_DNA"/>
</dbReference>
<keyword evidence="1" id="KW-0732">Signal</keyword>
<protein>
    <submittedName>
        <fullName evidence="3">Serine/threonine protein phosphatase</fullName>
    </submittedName>
</protein>